<evidence type="ECO:0000313" key="2">
    <source>
        <dbReference type="EMBL" id="MBP2016768.1"/>
    </source>
</evidence>
<keyword evidence="3" id="KW-1185">Reference proteome</keyword>
<organism evidence="2 3">
    <name type="scientific">Symbiobacterium terraclitae</name>
    <dbReference type="NCBI Taxonomy" id="557451"/>
    <lineage>
        <taxon>Bacteria</taxon>
        <taxon>Bacillati</taxon>
        <taxon>Bacillota</taxon>
        <taxon>Clostridia</taxon>
        <taxon>Eubacteriales</taxon>
        <taxon>Symbiobacteriaceae</taxon>
        <taxon>Symbiobacterium</taxon>
    </lineage>
</organism>
<sequence>MTEKRKSFRNGGSVLSLRQTVPSGWREERPALAGDPVFDWESQPEPPRPDRIIRFGVLKPKRQST</sequence>
<evidence type="ECO:0000256" key="1">
    <source>
        <dbReference type="SAM" id="MobiDB-lite"/>
    </source>
</evidence>
<proteinExistence type="predicted"/>
<evidence type="ECO:0000313" key="3">
    <source>
        <dbReference type="Proteomes" id="UP001519289"/>
    </source>
</evidence>
<accession>A0ABS4JMJ9</accession>
<feature type="region of interest" description="Disordered" evidence="1">
    <location>
        <begin position="1"/>
        <end position="51"/>
    </location>
</feature>
<protein>
    <submittedName>
        <fullName evidence="2">Uncharacterized protein</fullName>
    </submittedName>
</protein>
<reference evidence="2 3" key="1">
    <citation type="submission" date="2021-03" db="EMBL/GenBank/DDBJ databases">
        <title>Genomic Encyclopedia of Type Strains, Phase IV (KMG-IV): sequencing the most valuable type-strain genomes for metagenomic binning, comparative biology and taxonomic classification.</title>
        <authorList>
            <person name="Goeker M."/>
        </authorList>
    </citation>
    <scope>NUCLEOTIDE SEQUENCE [LARGE SCALE GENOMIC DNA]</scope>
    <source>
        <strain evidence="2 3">DSM 27138</strain>
    </source>
</reference>
<dbReference type="Proteomes" id="UP001519289">
    <property type="component" value="Unassembled WGS sequence"/>
</dbReference>
<dbReference type="EMBL" id="JAGGLG010000001">
    <property type="protein sequence ID" value="MBP2016768.1"/>
    <property type="molecule type" value="Genomic_DNA"/>
</dbReference>
<gene>
    <name evidence="2" type="ORF">J2Z79_000141</name>
</gene>
<name>A0ABS4JMJ9_9FIRM</name>
<comment type="caution">
    <text evidence="2">The sequence shown here is derived from an EMBL/GenBank/DDBJ whole genome shotgun (WGS) entry which is preliminary data.</text>
</comment>